<dbReference type="Gene3D" id="2.40.50.90">
    <property type="match status" value="5"/>
</dbReference>
<evidence type="ECO:0000313" key="11">
    <source>
        <dbReference type="EMBL" id="QIW94660.1"/>
    </source>
</evidence>
<dbReference type="InterPro" id="IPR016685">
    <property type="entry name" value="Silence_cplx_Nase-comp_TudorSN"/>
</dbReference>
<proteinExistence type="predicted"/>
<dbReference type="FunFam" id="2.40.50.90:FF:000001">
    <property type="entry name" value="Staphylococcal nuclease domain-containing protein"/>
    <property type="match status" value="1"/>
</dbReference>
<dbReference type="FunFam" id="2.40.50.90:FF:000030">
    <property type="entry name" value="Transcription factor (Snd1/p100), putative"/>
    <property type="match status" value="1"/>
</dbReference>
<sequence>MAQMEAKVKSVLSGDTLILQNKNRQERTFSLAFINAPRLANDEAFSFQSREYLRKLCVGKLVRFSVFYSIPQKSGGARDYGTVQLQNGTILPDAVVQEGWAKLRDDSERKAENPQAAELLEKLQMFEAHAKADEKGVWAPQTQAVQCARELPDPKAFAEEHQGQAIEAVVERVLSGDRLICRLLVSPTEHIQTTVLVAGIRAPTTARTNPSDGTSQPAEAYGNESQAFVEERLLQRGVSIRILGVAPNNSLVGEVRHPVGNIAAFLLQEGLARCVDHHSTWLGAEMGKLRQAERSAKEKQLGLFKSHVSTRKASDETEAVVSRVFSADTVYIRNKTGAEKRVNLSSVRQPKPTDPKQSPFGAEAKEFLRKRLIGKHVKVVIDGKRPATEGYDEREMATITANNKNVGLMLVENGYASVIRHRMDDADRSPIYDELLAAEEAAQKEGKGMWNPKPPKAQTFVDYSESLEKAKRQLTLLSRQKRVPAVVDFVKSGSRFTVLIPRDGAKITFVLGGIRAPRSARGRNDAAEPFGQEAHDFAVKRCQQRDVEIDVDDNDKVGGFIGTMYVNRESFAKLLVEEGLASVHAYSAEKSGNANELFAAEKKAKEARKGMWHEWDPSQDAVEEEAEEAPATNGTNGTNSTPAQRVRDYKDVIVTHVDPATARLKVQLLGSGKQNLDSLMKEFESFHISPQNSAALSTPPKAGDIVSAKFYGIWYRARVRRNDRDAKQSEIVYIDYGNSEMQSWSALRPLDAARFGTQKLKPQAVDAALSFLQFPTSPEYLAESVGFLNEIASDRALVANVDYTDARDNNLMWITLMDPKASRPQDTLNAEVVSEGLAMVPKKLKPWERAAADILTDLKSREGVAKSERRGMWEYGDLTED</sequence>
<dbReference type="SUPFAM" id="SSF63748">
    <property type="entry name" value="Tudor/PWWP/MBT"/>
    <property type="match status" value="1"/>
</dbReference>
<feature type="domain" description="TNase-like" evidence="10">
    <location>
        <begin position="481"/>
        <end position="614"/>
    </location>
</feature>
<feature type="domain" description="TNase-like" evidence="10">
    <location>
        <begin position="164"/>
        <end position="306"/>
    </location>
</feature>
<dbReference type="Proteomes" id="UP000503462">
    <property type="component" value="Chromosome 1"/>
</dbReference>
<evidence type="ECO:0000256" key="3">
    <source>
        <dbReference type="ARBA" id="ARBA00014651"/>
    </source>
</evidence>
<dbReference type="InterPro" id="IPR002999">
    <property type="entry name" value="Tudor"/>
</dbReference>
<dbReference type="PROSITE" id="PS50830">
    <property type="entry name" value="TNASE_3"/>
    <property type="match status" value="4"/>
</dbReference>
<organism evidence="11 12">
    <name type="scientific">Peltaster fructicola</name>
    <dbReference type="NCBI Taxonomy" id="286661"/>
    <lineage>
        <taxon>Eukaryota</taxon>
        <taxon>Fungi</taxon>
        <taxon>Dikarya</taxon>
        <taxon>Ascomycota</taxon>
        <taxon>Pezizomycotina</taxon>
        <taxon>Dothideomycetes</taxon>
        <taxon>Dothideomycetes incertae sedis</taxon>
        <taxon>Peltaster</taxon>
    </lineage>
</organism>
<protein>
    <recommendedName>
        <fullName evidence="2">Probable endonuclease LCL3</fullName>
    </recommendedName>
    <alternativeName>
        <fullName evidence="3">Probable endonuclease lcl3</fullName>
    </alternativeName>
</protein>
<dbReference type="GO" id="GO:0005634">
    <property type="term" value="C:nucleus"/>
    <property type="evidence" value="ECO:0007669"/>
    <property type="project" value="TreeGrafter"/>
</dbReference>
<feature type="domain" description="Tudor" evidence="9">
    <location>
        <begin position="699"/>
        <end position="757"/>
    </location>
</feature>
<dbReference type="AlphaFoldDB" id="A0A6H0XJ46"/>
<dbReference type="PANTHER" id="PTHR12302:SF2">
    <property type="entry name" value="STAPHYLOCOCCAL NUCLEASE DOMAIN-CONTAINING PROTEIN 1"/>
    <property type="match status" value="1"/>
</dbReference>
<dbReference type="SUPFAM" id="SSF50199">
    <property type="entry name" value="Staphylococcal nuclease"/>
    <property type="match status" value="5"/>
</dbReference>
<dbReference type="PROSITE" id="PS50304">
    <property type="entry name" value="TUDOR"/>
    <property type="match status" value="1"/>
</dbReference>
<dbReference type="SMART" id="SM00318">
    <property type="entry name" value="SNc"/>
    <property type="match status" value="4"/>
</dbReference>
<evidence type="ECO:0000256" key="8">
    <source>
        <dbReference type="SAM" id="MobiDB-lite"/>
    </source>
</evidence>
<accession>A0A6H0XJ46</accession>
<keyword evidence="5" id="KW-0597">Phosphoprotein</keyword>
<evidence type="ECO:0000259" key="9">
    <source>
        <dbReference type="PROSITE" id="PS50304"/>
    </source>
</evidence>
<keyword evidence="6" id="KW-0677">Repeat</keyword>
<evidence type="ECO:0000256" key="7">
    <source>
        <dbReference type="PIRNR" id="PIRNR017179"/>
    </source>
</evidence>
<dbReference type="PIRSF" id="PIRSF017179">
    <property type="entry name" value="RISC-Tudor-SN"/>
    <property type="match status" value="1"/>
</dbReference>
<feature type="domain" description="TNase-like" evidence="10">
    <location>
        <begin position="2"/>
        <end position="140"/>
    </location>
</feature>
<keyword evidence="4 7" id="KW-0963">Cytoplasm</keyword>
<evidence type="ECO:0000256" key="6">
    <source>
        <dbReference type="ARBA" id="ARBA00022737"/>
    </source>
</evidence>
<dbReference type="FunFam" id="2.40.50.90:FF:000010">
    <property type="entry name" value="Ribonuclease"/>
    <property type="match status" value="1"/>
</dbReference>
<feature type="compositionally biased region" description="Polar residues" evidence="8">
    <location>
        <begin position="632"/>
        <end position="643"/>
    </location>
</feature>
<evidence type="ECO:0000259" key="10">
    <source>
        <dbReference type="PROSITE" id="PS50830"/>
    </source>
</evidence>
<evidence type="ECO:0000256" key="1">
    <source>
        <dbReference type="ARBA" id="ARBA00004496"/>
    </source>
</evidence>
<evidence type="ECO:0000256" key="2">
    <source>
        <dbReference type="ARBA" id="ARBA00013404"/>
    </source>
</evidence>
<dbReference type="GO" id="GO:0006402">
    <property type="term" value="P:mRNA catabolic process"/>
    <property type="evidence" value="ECO:0007669"/>
    <property type="project" value="UniProtKB-UniRule"/>
</dbReference>
<dbReference type="FunFam" id="2.30.30.140:FF:000018">
    <property type="entry name" value="Serine/threonine-protein kinase 31"/>
    <property type="match status" value="1"/>
</dbReference>
<evidence type="ECO:0000313" key="12">
    <source>
        <dbReference type="Proteomes" id="UP000503462"/>
    </source>
</evidence>
<dbReference type="GO" id="GO:0004518">
    <property type="term" value="F:nuclease activity"/>
    <property type="evidence" value="ECO:0007669"/>
    <property type="project" value="TreeGrafter"/>
</dbReference>
<feature type="domain" description="TNase-like" evidence="10">
    <location>
        <begin position="315"/>
        <end position="452"/>
    </location>
</feature>
<comment type="subcellular location">
    <subcellularLocation>
        <location evidence="1 7">Cytoplasm</location>
    </subcellularLocation>
</comment>
<dbReference type="InterPro" id="IPR035437">
    <property type="entry name" value="SNase_OB-fold_sf"/>
</dbReference>
<dbReference type="PANTHER" id="PTHR12302">
    <property type="entry name" value="EBNA2 BINDING PROTEIN P100"/>
    <property type="match status" value="1"/>
</dbReference>
<dbReference type="SMART" id="SM00333">
    <property type="entry name" value="TUDOR"/>
    <property type="match status" value="1"/>
</dbReference>
<dbReference type="Pfam" id="PF00565">
    <property type="entry name" value="SNase"/>
    <property type="match status" value="4"/>
</dbReference>
<dbReference type="GO" id="GO:0031332">
    <property type="term" value="C:RNAi effector complex"/>
    <property type="evidence" value="ECO:0007669"/>
    <property type="project" value="InterPro"/>
</dbReference>
<dbReference type="OrthoDB" id="10023235at2759"/>
<dbReference type="Gene3D" id="2.30.30.140">
    <property type="match status" value="1"/>
</dbReference>
<evidence type="ECO:0000256" key="5">
    <source>
        <dbReference type="ARBA" id="ARBA00022553"/>
    </source>
</evidence>
<name>A0A6H0XJ46_9PEZI</name>
<reference evidence="11 12" key="1">
    <citation type="journal article" date="2016" name="Sci. Rep.">
        <title>Peltaster fructicola genome reveals evolution from an invasive phytopathogen to an ectophytic parasite.</title>
        <authorList>
            <person name="Xu C."/>
            <person name="Chen H."/>
            <person name="Gleason M.L."/>
            <person name="Xu J.R."/>
            <person name="Liu H."/>
            <person name="Zhang R."/>
            <person name="Sun G."/>
        </authorList>
    </citation>
    <scope>NUCLEOTIDE SEQUENCE [LARGE SCALE GENOMIC DNA]</scope>
    <source>
        <strain evidence="11 12">LNHT1506</strain>
    </source>
</reference>
<dbReference type="GO" id="GO:0031047">
    <property type="term" value="P:regulatory ncRNA-mediated gene silencing"/>
    <property type="evidence" value="ECO:0007669"/>
    <property type="project" value="UniProtKB-UniRule"/>
</dbReference>
<dbReference type="GO" id="GO:0003723">
    <property type="term" value="F:RNA binding"/>
    <property type="evidence" value="ECO:0007669"/>
    <property type="project" value="UniProtKB-UniRule"/>
</dbReference>
<feature type="region of interest" description="Disordered" evidence="8">
    <location>
        <begin position="611"/>
        <end position="645"/>
    </location>
</feature>
<dbReference type="InterPro" id="IPR016071">
    <property type="entry name" value="Staphylococal_nuclease_OB-fold"/>
</dbReference>
<dbReference type="GO" id="GO:0005829">
    <property type="term" value="C:cytosol"/>
    <property type="evidence" value="ECO:0007669"/>
    <property type="project" value="UniProtKB-UniRule"/>
</dbReference>
<evidence type="ECO:0000256" key="4">
    <source>
        <dbReference type="ARBA" id="ARBA00022490"/>
    </source>
</evidence>
<dbReference type="EMBL" id="CP051139">
    <property type="protein sequence ID" value="QIW94660.1"/>
    <property type="molecule type" value="Genomic_DNA"/>
</dbReference>
<keyword evidence="12" id="KW-1185">Reference proteome</keyword>
<dbReference type="FunFam" id="2.40.50.90:FF:000019">
    <property type="entry name" value="Transcription factor (Snd1/p100), putative"/>
    <property type="match status" value="1"/>
</dbReference>
<dbReference type="Pfam" id="PF00567">
    <property type="entry name" value="TUDOR"/>
    <property type="match status" value="1"/>
</dbReference>
<gene>
    <name evidence="11" type="ORF">AMS68_000178</name>
</gene>
<dbReference type="CDD" id="cd00175">
    <property type="entry name" value="SNc"/>
    <property type="match status" value="3"/>
</dbReference>